<gene>
    <name evidence="1" type="ORF">RX402_10735</name>
</gene>
<reference evidence="1 2" key="1">
    <citation type="submission" date="2023-10" db="EMBL/GenBank/DDBJ databases">
        <title>Host Genetic Regulation of Human Gut Microbial Structural Variation.</title>
        <authorList>
            <person name="Harmsen H.J.M."/>
        </authorList>
    </citation>
    <scope>NUCLEOTIDE SEQUENCE [LARGE SCALE GENOMIC DNA]</scope>
    <source>
        <strain evidence="1 2">HTF-F</strain>
    </source>
</reference>
<accession>A0ABU3U0W5</accession>
<dbReference type="RefSeq" id="WP_249237363.1">
    <property type="nucleotide sequence ID" value="NZ_CP094473.1"/>
</dbReference>
<protein>
    <submittedName>
        <fullName evidence="1">Uncharacterized protein</fullName>
    </submittedName>
</protein>
<dbReference type="EMBL" id="JAWHPR010000005">
    <property type="protein sequence ID" value="MDU8689215.1"/>
    <property type="molecule type" value="Genomic_DNA"/>
</dbReference>
<comment type="caution">
    <text evidence="1">The sequence shown here is derived from an EMBL/GenBank/DDBJ whole genome shotgun (WGS) entry which is preliminary data.</text>
</comment>
<name>A0ABU3U0W5_9FIRM</name>
<dbReference type="Proteomes" id="UP001263246">
    <property type="component" value="Unassembled WGS sequence"/>
</dbReference>
<evidence type="ECO:0000313" key="2">
    <source>
        <dbReference type="Proteomes" id="UP001263246"/>
    </source>
</evidence>
<keyword evidence="2" id="KW-1185">Reference proteome</keyword>
<sequence>MLTREDVLDKILTGELTLQDVAANGWMCSVTRRISKIKQPWGGYIRPNEFTQTVLDGGDIDDLNSEENISPGLVGLAVDYLTRFMTGTPAEETFCISRMGAMGIRRLEQFQQLLLNINGLDDNSIDAAVKLSGFDSVCRAGIMAYRPVEDIKPDAHTIENIRTMVERSQRFFEIYGPKVLDGLTFEGGYTGYVATGDGDFLTDDTLWDFKVSKRKLQNKHTLQLLMYWRMGIHSIHPEYKNVKYLGVYNPRMNVVYRLDVNLISEEVISEVESKVIGY</sequence>
<evidence type="ECO:0000313" key="1">
    <source>
        <dbReference type="EMBL" id="MDU8689215.1"/>
    </source>
</evidence>
<organism evidence="1 2">
    <name type="scientific">Faecalibacterium wellingii</name>
    <dbReference type="NCBI Taxonomy" id="2929491"/>
    <lineage>
        <taxon>Bacteria</taxon>
        <taxon>Bacillati</taxon>
        <taxon>Bacillota</taxon>
        <taxon>Clostridia</taxon>
        <taxon>Eubacteriales</taxon>
        <taxon>Oscillospiraceae</taxon>
        <taxon>Faecalibacterium</taxon>
    </lineage>
</organism>
<proteinExistence type="predicted"/>